<dbReference type="EMBL" id="JBJYXY010000001">
    <property type="protein sequence ID" value="MFN2974794.1"/>
    <property type="molecule type" value="Genomic_DNA"/>
</dbReference>
<proteinExistence type="predicted"/>
<evidence type="ECO:0000259" key="2">
    <source>
        <dbReference type="Pfam" id="PF13439"/>
    </source>
</evidence>
<dbReference type="GO" id="GO:0016757">
    <property type="term" value="F:glycosyltransferase activity"/>
    <property type="evidence" value="ECO:0007669"/>
    <property type="project" value="UniProtKB-KW"/>
</dbReference>
<dbReference type="Pfam" id="PF00534">
    <property type="entry name" value="Glycos_transf_1"/>
    <property type="match status" value="1"/>
</dbReference>
<organism evidence="3 4">
    <name type="scientific">Terriglobus aquaticus</name>
    <dbReference type="NCBI Taxonomy" id="940139"/>
    <lineage>
        <taxon>Bacteria</taxon>
        <taxon>Pseudomonadati</taxon>
        <taxon>Acidobacteriota</taxon>
        <taxon>Terriglobia</taxon>
        <taxon>Terriglobales</taxon>
        <taxon>Acidobacteriaceae</taxon>
        <taxon>Terriglobus</taxon>
    </lineage>
</organism>
<sequence>MPWAGIGGVEIATLRLVDATRHQIDHVAFCMQDANVAPAFAERGIETVLYQQPVPSLRHFGRFYQQSKLVASKLRDAGADIVHFAEINGAITCGFAAMLAGAKRVSHVRNVYPTRPLWKDWLILRTVQAFIFVSKQARDFSPIPGGKRKARVIYDAVTVPAPNADQQTSAQLRSDLGIPEGAPVVGMVARVNPQKDYPTLAHAAALVLQQRPDTRFLIVGDKSMVDVNRAHYEEVSALLHKLGIASSFVFAGHREDVKPLIGIMDFCVLSTHREGFPLSILETMAQRKPVIATEVGGIPEIIRPGENGYLVPHGDAQALADRILSLINEPALAQRMGQQAAALVQRDYSPEHFAEEIIAVYRSLVPRGVQTAS</sequence>
<dbReference type="PANTHER" id="PTHR12526">
    <property type="entry name" value="GLYCOSYLTRANSFERASE"/>
    <property type="match status" value="1"/>
</dbReference>
<evidence type="ECO:0000259" key="1">
    <source>
        <dbReference type="Pfam" id="PF00534"/>
    </source>
</evidence>
<comment type="caution">
    <text evidence="3">The sequence shown here is derived from an EMBL/GenBank/DDBJ whole genome shotgun (WGS) entry which is preliminary data.</text>
</comment>
<keyword evidence="3" id="KW-0808">Transferase</keyword>
<evidence type="ECO:0000313" key="3">
    <source>
        <dbReference type="EMBL" id="MFN2974794.1"/>
    </source>
</evidence>
<feature type="domain" description="Glycosyl transferase family 1" evidence="1">
    <location>
        <begin position="171"/>
        <end position="341"/>
    </location>
</feature>
<dbReference type="CDD" id="cd03801">
    <property type="entry name" value="GT4_PimA-like"/>
    <property type="match status" value="1"/>
</dbReference>
<dbReference type="EC" id="2.4.-.-" evidence="3"/>
<gene>
    <name evidence="3" type="ORF">ACK2TP_03385</name>
</gene>
<dbReference type="SUPFAM" id="SSF53756">
    <property type="entry name" value="UDP-Glycosyltransferase/glycogen phosphorylase"/>
    <property type="match status" value="1"/>
</dbReference>
<feature type="domain" description="Glycosyltransferase subfamily 4-like N-terminal" evidence="2">
    <location>
        <begin position="6"/>
        <end position="140"/>
    </location>
</feature>
<reference evidence="3 4" key="1">
    <citation type="submission" date="2024-12" db="EMBL/GenBank/DDBJ databases">
        <authorList>
            <person name="Lee Y."/>
        </authorList>
    </citation>
    <scope>NUCLEOTIDE SEQUENCE [LARGE SCALE GENOMIC DNA]</scope>
    <source>
        <strain evidence="3 4">03SUJ4</strain>
    </source>
</reference>
<dbReference type="Proteomes" id="UP001634747">
    <property type="component" value="Unassembled WGS sequence"/>
</dbReference>
<keyword evidence="4" id="KW-1185">Reference proteome</keyword>
<accession>A0ABW9KGC6</accession>
<dbReference type="RefSeq" id="WP_263413652.1">
    <property type="nucleotide sequence ID" value="NZ_BAABBH010000001.1"/>
</dbReference>
<dbReference type="InterPro" id="IPR028098">
    <property type="entry name" value="Glyco_trans_4-like_N"/>
</dbReference>
<keyword evidence="3" id="KW-0328">Glycosyltransferase</keyword>
<protein>
    <submittedName>
        <fullName evidence="3">Glycosyltransferase family 4 protein</fullName>
        <ecNumber evidence="3">2.4.-.-</ecNumber>
    </submittedName>
</protein>
<dbReference type="PANTHER" id="PTHR12526:SF630">
    <property type="entry name" value="GLYCOSYLTRANSFERASE"/>
    <property type="match status" value="1"/>
</dbReference>
<dbReference type="Gene3D" id="3.40.50.2000">
    <property type="entry name" value="Glycogen Phosphorylase B"/>
    <property type="match status" value="2"/>
</dbReference>
<name>A0ABW9KGC6_9BACT</name>
<dbReference type="Pfam" id="PF13439">
    <property type="entry name" value="Glyco_transf_4"/>
    <property type="match status" value="1"/>
</dbReference>
<dbReference type="InterPro" id="IPR001296">
    <property type="entry name" value="Glyco_trans_1"/>
</dbReference>
<evidence type="ECO:0000313" key="4">
    <source>
        <dbReference type="Proteomes" id="UP001634747"/>
    </source>
</evidence>